<proteinExistence type="predicted"/>
<reference evidence="1 2" key="1">
    <citation type="submission" date="2019-05" db="EMBL/GenBank/DDBJ databases">
        <title>The metagenome of a microbial culture collection derived from dairy environment covers the genomic content of the human microbiome.</title>
        <authorList>
            <person name="Roder T."/>
            <person name="Wuthrich D."/>
            <person name="Sattari Z."/>
            <person name="Von Ah U."/>
            <person name="Bar C."/>
            <person name="Ronchi F."/>
            <person name="Macpherson A.J."/>
            <person name="Ganal-Vonarburg S.C."/>
            <person name="Bruggmann R."/>
            <person name="Vergeres G."/>
        </authorList>
    </citation>
    <scope>NUCLEOTIDE SEQUENCE [LARGE SCALE GENOMIC DNA]</scope>
    <source>
        <strain evidence="1 2">FAM 24235</strain>
    </source>
</reference>
<comment type="caution">
    <text evidence="1">The sequence shown here is derived from an EMBL/GenBank/DDBJ whole genome shotgun (WGS) entry which is preliminary data.</text>
</comment>
<evidence type="ECO:0000313" key="1">
    <source>
        <dbReference type="EMBL" id="TLQ08052.1"/>
    </source>
</evidence>
<organism evidence="1 2">
    <name type="scientific">Marinilactibacillus psychrotolerans</name>
    <dbReference type="NCBI Taxonomy" id="191770"/>
    <lineage>
        <taxon>Bacteria</taxon>
        <taxon>Bacillati</taxon>
        <taxon>Bacillota</taxon>
        <taxon>Bacilli</taxon>
        <taxon>Lactobacillales</taxon>
        <taxon>Carnobacteriaceae</taxon>
        <taxon>Marinilactibacillus</taxon>
    </lineage>
</organism>
<dbReference type="EMBL" id="VBTE01000011">
    <property type="protein sequence ID" value="TLQ08052.1"/>
    <property type="molecule type" value="Genomic_DNA"/>
</dbReference>
<accession>A0A5R9C546</accession>
<dbReference type="AlphaFoldDB" id="A0A5R9C546"/>
<evidence type="ECO:0000313" key="2">
    <source>
        <dbReference type="Proteomes" id="UP000307201"/>
    </source>
</evidence>
<dbReference type="RefSeq" id="WP_138471479.1">
    <property type="nucleotide sequence ID" value="NZ_VBTE01000011.1"/>
</dbReference>
<sequence length="71" mass="8354">MKKETKTQALYLLINQSQKQQCIEITELKNRKGRDLLEQQSILIGDEVVLASASYKIYKFENKQNKMVTKY</sequence>
<gene>
    <name evidence="1" type="ORF">FEZ48_05090</name>
</gene>
<name>A0A5R9C546_9LACT</name>
<dbReference type="Proteomes" id="UP000307201">
    <property type="component" value="Unassembled WGS sequence"/>
</dbReference>
<protein>
    <submittedName>
        <fullName evidence="1">Uncharacterized protein</fullName>
    </submittedName>
</protein>